<keyword evidence="2" id="KW-1185">Reference proteome</keyword>
<dbReference type="Proteomes" id="UP000253951">
    <property type="component" value="Chromosome"/>
</dbReference>
<dbReference type="AlphaFoldDB" id="A0A345H9P1"/>
<accession>A0A345H9P1</accession>
<evidence type="ECO:0000313" key="2">
    <source>
        <dbReference type="Proteomes" id="UP000253951"/>
    </source>
</evidence>
<dbReference type="EMBL" id="CP031188">
    <property type="protein sequence ID" value="AXG73301.1"/>
    <property type="molecule type" value="Genomic_DNA"/>
</dbReference>
<dbReference type="OrthoDB" id="1444481at2"/>
<protein>
    <submittedName>
        <fullName evidence="1">Uncharacterized protein</fullName>
    </submittedName>
</protein>
<name>A0A345H9P1_9FLAO</name>
<evidence type="ECO:0000313" key="1">
    <source>
        <dbReference type="EMBL" id="AXG73301.1"/>
    </source>
</evidence>
<proteinExistence type="predicted"/>
<gene>
    <name evidence="1" type="ORF">DVK85_03275</name>
</gene>
<sequence length="148" mass="17279">MDTKEDLIRKRHELLKRAELISLVLQAEYGEVVDSKPNVIFDSSINGVFPMKGGTVKQILWLFENVFSKSVKLKEVVEKLEEYKGENIKIDNLVRRMRTDKKLVMVKYENKQILSWWGKPEWINGNDFDKEYKSDDAPETDIKEVVGS</sequence>
<dbReference type="KEGG" id="fat:DVK85_03275"/>
<organism evidence="1 2">
    <name type="scientific">Flavobacterium arcticum</name>
    <dbReference type="NCBI Taxonomy" id="1784713"/>
    <lineage>
        <taxon>Bacteria</taxon>
        <taxon>Pseudomonadati</taxon>
        <taxon>Bacteroidota</taxon>
        <taxon>Flavobacteriia</taxon>
        <taxon>Flavobacteriales</taxon>
        <taxon>Flavobacteriaceae</taxon>
        <taxon>Flavobacterium</taxon>
    </lineage>
</organism>
<dbReference type="RefSeq" id="WP_114677062.1">
    <property type="nucleotide sequence ID" value="NZ_CP031188.1"/>
</dbReference>
<reference evidence="1 2" key="1">
    <citation type="submission" date="2018-07" db="EMBL/GenBank/DDBJ databases">
        <title>Complete genome sequence of Flavobacterium arcticum type strain SM1502T.</title>
        <authorList>
            <person name="Li Y."/>
            <person name="Li D.-D."/>
        </authorList>
    </citation>
    <scope>NUCLEOTIDE SEQUENCE [LARGE SCALE GENOMIC DNA]</scope>
    <source>
        <strain evidence="1 2">SM1502</strain>
    </source>
</reference>